<reference evidence="3" key="1">
    <citation type="journal article" date="2015" name="Proc. Natl. Acad. Sci. U.S.A.">
        <title>Genome sequencing of adzuki bean (Vigna angularis) provides insight into high starch and low fat accumulation and domestication.</title>
        <authorList>
            <person name="Yang K."/>
            <person name="Tian Z."/>
            <person name="Chen C."/>
            <person name="Luo L."/>
            <person name="Zhao B."/>
            <person name="Wang Z."/>
            <person name="Yu L."/>
            <person name="Li Y."/>
            <person name="Sun Y."/>
            <person name="Li W."/>
            <person name="Chen Y."/>
            <person name="Li Y."/>
            <person name="Zhang Y."/>
            <person name="Ai D."/>
            <person name="Zhao J."/>
            <person name="Shang C."/>
            <person name="Ma Y."/>
            <person name="Wu B."/>
            <person name="Wang M."/>
            <person name="Gao L."/>
            <person name="Sun D."/>
            <person name="Zhang P."/>
            <person name="Guo F."/>
            <person name="Wang W."/>
            <person name="Li Y."/>
            <person name="Wang J."/>
            <person name="Varshney R.K."/>
            <person name="Wang J."/>
            <person name="Ling H.Q."/>
            <person name="Wan P."/>
        </authorList>
    </citation>
    <scope>NUCLEOTIDE SEQUENCE</scope>
    <source>
        <strain evidence="3">cv. Jingnong 6</strain>
    </source>
</reference>
<sequence>MMKEAFASNLIGASDTSTITRPPRHVTWKRARQRPFGEYTSKKTTSIARRIDELVEQNICGTFTPEGREDILAVDNGRLELSRLVRGVGDVCKATRGSGGQGRCRVDWQGRDLAYGNGYEDFGKKTQREHGRGMSTKSTREGLRKGERFLSRVDHHPFLGTRDIIHTKEKGEASQPKERERPIGDIRLAIANRSSRGK</sequence>
<evidence type="ECO:0000256" key="1">
    <source>
        <dbReference type="SAM" id="MobiDB-lite"/>
    </source>
</evidence>
<dbReference type="AlphaFoldDB" id="A0A0L9V494"/>
<evidence type="ECO:0000313" key="2">
    <source>
        <dbReference type="EMBL" id="KOM49762.1"/>
    </source>
</evidence>
<dbReference type="Gramene" id="KOM49762">
    <property type="protein sequence ID" value="KOM49762"/>
    <property type="gene ID" value="LR48_Vigan08g058900"/>
</dbReference>
<accession>A0A0L9V494</accession>
<protein>
    <submittedName>
        <fullName evidence="2">Uncharacterized protein</fullName>
    </submittedName>
</protein>
<dbReference type="EMBL" id="CM003378">
    <property type="protein sequence ID" value="KOM49762.1"/>
    <property type="molecule type" value="Genomic_DNA"/>
</dbReference>
<gene>
    <name evidence="2" type="ORF">LR48_Vigan08g058900</name>
</gene>
<proteinExistence type="predicted"/>
<dbReference type="Proteomes" id="UP000053144">
    <property type="component" value="Chromosome 8"/>
</dbReference>
<evidence type="ECO:0000313" key="3">
    <source>
        <dbReference type="Proteomes" id="UP000053144"/>
    </source>
</evidence>
<feature type="region of interest" description="Disordered" evidence="1">
    <location>
        <begin position="166"/>
        <end position="198"/>
    </location>
</feature>
<name>A0A0L9V494_PHAAN</name>
<feature type="compositionally biased region" description="Basic and acidic residues" evidence="1">
    <location>
        <begin position="166"/>
        <end position="184"/>
    </location>
</feature>
<organism evidence="2 3">
    <name type="scientific">Phaseolus angularis</name>
    <name type="common">Azuki bean</name>
    <name type="synonym">Vigna angularis</name>
    <dbReference type="NCBI Taxonomy" id="3914"/>
    <lineage>
        <taxon>Eukaryota</taxon>
        <taxon>Viridiplantae</taxon>
        <taxon>Streptophyta</taxon>
        <taxon>Embryophyta</taxon>
        <taxon>Tracheophyta</taxon>
        <taxon>Spermatophyta</taxon>
        <taxon>Magnoliopsida</taxon>
        <taxon>eudicotyledons</taxon>
        <taxon>Gunneridae</taxon>
        <taxon>Pentapetalae</taxon>
        <taxon>rosids</taxon>
        <taxon>fabids</taxon>
        <taxon>Fabales</taxon>
        <taxon>Fabaceae</taxon>
        <taxon>Papilionoideae</taxon>
        <taxon>50 kb inversion clade</taxon>
        <taxon>NPAAA clade</taxon>
        <taxon>indigoferoid/millettioid clade</taxon>
        <taxon>Phaseoleae</taxon>
        <taxon>Vigna</taxon>
    </lineage>
</organism>